<dbReference type="NCBIfam" id="TIGR00544">
    <property type="entry name" value="lgt"/>
    <property type="match status" value="1"/>
</dbReference>
<feature type="binding site" evidence="7">
    <location>
        <position position="137"/>
    </location>
    <ligand>
        <name>a 1,2-diacyl-sn-glycero-3-phospho-(1'-sn-glycerol)</name>
        <dbReference type="ChEBI" id="CHEBI:64716"/>
    </ligand>
</feature>
<dbReference type="eggNOG" id="COG0682">
    <property type="taxonomic scope" value="Bacteria"/>
</dbReference>
<comment type="function">
    <text evidence="7">Catalyzes the transfer of the diacylglyceryl group from phosphatidylglycerol to the sulfhydryl group of the N-terminal cysteine of a prolipoprotein, the first step in the formation of mature lipoproteins.</text>
</comment>
<feature type="transmembrane region" description="Helical" evidence="7">
    <location>
        <begin position="229"/>
        <end position="254"/>
    </location>
</feature>
<keyword evidence="6 7" id="KW-0472">Membrane</keyword>
<dbReference type="GO" id="GO:0042158">
    <property type="term" value="P:lipoprotein biosynthetic process"/>
    <property type="evidence" value="ECO:0007669"/>
    <property type="project" value="UniProtKB-UniRule"/>
</dbReference>
<reference evidence="8 9" key="1">
    <citation type="journal article" date="2009" name="Nucleic Acids Res.">
        <title>Analysis of complete genome sequence of Neorickettsia risticii: causative agent of Potomac horse fever.</title>
        <authorList>
            <person name="Lin M."/>
            <person name="Zhang C."/>
            <person name="Gibson K."/>
            <person name="Rikihisa Y."/>
        </authorList>
    </citation>
    <scope>NUCLEOTIDE SEQUENCE [LARGE SCALE GENOMIC DNA]</scope>
    <source>
        <strain evidence="8 9">Illinois</strain>
    </source>
</reference>
<dbReference type="Pfam" id="PF01790">
    <property type="entry name" value="LGT"/>
    <property type="match status" value="1"/>
</dbReference>
<keyword evidence="7" id="KW-0997">Cell inner membrane</keyword>
<evidence type="ECO:0000256" key="2">
    <source>
        <dbReference type="ARBA" id="ARBA00022475"/>
    </source>
</evidence>
<dbReference type="KEGG" id="nri:NRI_0823"/>
<evidence type="ECO:0000256" key="3">
    <source>
        <dbReference type="ARBA" id="ARBA00022679"/>
    </source>
</evidence>
<organism evidence="8 9">
    <name type="scientific">Neorickettsia risticii (strain Illinois)</name>
    <dbReference type="NCBI Taxonomy" id="434131"/>
    <lineage>
        <taxon>Bacteria</taxon>
        <taxon>Pseudomonadati</taxon>
        <taxon>Pseudomonadota</taxon>
        <taxon>Alphaproteobacteria</taxon>
        <taxon>Rickettsiales</taxon>
        <taxon>Anaplasmataceae</taxon>
        <taxon>Neorickettsia</taxon>
    </lineage>
</organism>
<dbReference type="EMBL" id="CP001431">
    <property type="protein sequence ID" value="ACT69787.1"/>
    <property type="molecule type" value="Genomic_DNA"/>
</dbReference>
<evidence type="ECO:0000256" key="7">
    <source>
        <dbReference type="HAMAP-Rule" id="MF_01147"/>
    </source>
</evidence>
<feature type="transmembrane region" description="Helical" evidence="7">
    <location>
        <begin position="118"/>
        <end position="138"/>
    </location>
</feature>
<keyword evidence="8" id="KW-0328">Glycosyltransferase</keyword>
<dbReference type="GO" id="GO:0008961">
    <property type="term" value="F:phosphatidylglycerol-prolipoprotein diacylglyceryl transferase activity"/>
    <property type="evidence" value="ECO:0007669"/>
    <property type="project" value="UniProtKB-UniRule"/>
</dbReference>
<evidence type="ECO:0000313" key="8">
    <source>
        <dbReference type="EMBL" id="ACT69787.1"/>
    </source>
</evidence>
<comment type="catalytic activity">
    <reaction evidence="7">
        <text>L-cysteinyl-[prolipoprotein] + a 1,2-diacyl-sn-glycero-3-phospho-(1'-sn-glycerol) = an S-1,2-diacyl-sn-glyceryl-L-cysteinyl-[prolipoprotein] + sn-glycerol 1-phosphate + H(+)</text>
        <dbReference type="Rhea" id="RHEA:56712"/>
        <dbReference type="Rhea" id="RHEA-COMP:14679"/>
        <dbReference type="Rhea" id="RHEA-COMP:14680"/>
        <dbReference type="ChEBI" id="CHEBI:15378"/>
        <dbReference type="ChEBI" id="CHEBI:29950"/>
        <dbReference type="ChEBI" id="CHEBI:57685"/>
        <dbReference type="ChEBI" id="CHEBI:64716"/>
        <dbReference type="ChEBI" id="CHEBI:140658"/>
        <dbReference type="EC" id="2.5.1.145"/>
    </reaction>
</comment>
<feature type="transmembrane region" description="Helical" evidence="7">
    <location>
        <begin position="94"/>
        <end position="111"/>
    </location>
</feature>
<evidence type="ECO:0000256" key="5">
    <source>
        <dbReference type="ARBA" id="ARBA00022989"/>
    </source>
</evidence>
<dbReference type="PANTHER" id="PTHR30589">
    <property type="entry name" value="PROLIPOPROTEIN DIACYLGLYCERYL TRANSFERASE"/>
    <property type="match status" value="1"/>
</dbReference>
<dbReference type="UniPathway" id="UPA00664"/>
<gene>
    <name evidence="7 8" type="primary">lgt</name>
    <name evidence="8" type="ordered locus">NRI_0823</name>
</gene>
<name>C6V5X3_NEORI</name>
<feature type="transmembrane region" description="Helical" evidence="7">
    <location>
        <begin position="53"/>
        <end position="74"/>
    </location>
</feature>
<protein>
    <recommendedName>
        <fullName evidence="7">Phosphatidylglycerol--prolipoprotein diacylglyceryl transferase</fullName>
        <ecNumber evidence="7">2.5.1.145</ecNumber>
    </recommendedName>
</protein>
<dbReference type="PANTHER" id="PTHR30589:SF0">
    <property type="entry name" value="PHOSPHATIDYLGLYCEROL--PROLIPOPROTEIN DIACYLGLYCERYL TRANSFERASE"/>
    <property type="match status" value="1"/>
</dbReference>
<keyword evidence="4 7" id="KW-0812">Transmembrane</keyword>
<dbReference type="HAMAP" id="MF_01147">
    <property type="entry name" value="Lgt"/>
    <property type="match status" value="1"/>
</dbReference>
<evidence type="ECO:0000313" key="9">
    <source>
        <dbReference type="Proteomes" id="UP000001627"/>
    </source>
</evidence>
<keyword evidence="9" id="KW-1185">Reference proteome</keyword>
<comment type="subcellular location">
    <subcellularLocation>
        <location evidence="7">Cell inner membrane</location>
        <topology evidence="7">Multi-pass membrane protein</topology>
    </subcellularLocation>
</comment>
<dbReference type="HOGENOM" id="CLU_013386_1_0_5"/>
<accession>C6V5X3</accession>
<keyword evidence="2 7" id="KW-1003">Cell membrane</keyword>
<feature type="transmembrane region" description="Helical" evidence="7">
    <location>
        <begin position="22"/>
        <end position="41"/>
    </location>
</feature>
<dbReference type="AlphaFoldDB" id="C6V5X3"/>
<dbReference type="EC" id="2.5.1.145" evidence="7"/>
<evidence type="ECO:0000256" key="1">
    <source>
        <dbReference type="ARBA" id="ARBA00007150"/>
    </source>
</evidence>
<feature type="transmembrane region" description="Helical" evidence="7">
    <location>
        <begin position="172"/>
        <end position="191"/>
    </location>
</feature>
<sequence length="266" mass="30213">MTCSIVLPYLDPVAFSFGPITVRWYAFAYIFGIVYGYLFVSKHSNLTCKELDSLFYYTTLGIIFGGRLGYVVFYNSTYYIANPLEILMLWRGGMSFHGGLLGLILALFLFSCQHLYKFFYLTDLITPTASLGIFLGRIGNFVNAELYGRPTTRSWGVIFPNGDGLPRHPVQLYEGFLEGFLLFLAMQLLFFKTPILKYPGMLSGIWLSLYGSTRMILENFREPDPQIGYFFHFVTMGQILSLPMIGMGIAMILIATKTFKEYVPGN</sequence>
<proteinExistence type="inferred from homology"/>
<dbReference type="PROSITE" id="PS01311">
    <property type="entry name" value="LGT"/>
    <property type="match status" value="1"/>
</dbReference>
<keyword evidence="5 7" id="KW-1133">Transmembrane helix</keyword>
<dbReference type="RefSeq" id="WP_015816668.1">
    <property type="nucleotide sequence ID" value="NC_013009.1"/>
</dbReference>
<dbReference type="STRING" id="434131.NRI_0823"/>
<feature type="transmembrane region" description="Helical" evidence="7">
    <location>
        <begin position="198"/>
        <end position="217"/>
    </location>
</feature>
<evidence type="ECO:0000256" key="4">
    <source>
        <dbReference type="ARBA" id="ARBA00022692"/>
    </source>
</evidence>
<comment type="similarity">
    <text evidence="1 7">Belongs to the Lgt family.</text>
</comment>
<dbReference type="GO" id="GO:0005886">
    <property type="term" value="C:plasma membrane"/>
    <property type="evidence" value="ECO:0007669"/>
    <property type="project" value="UniProtKB-SubCell"/>
</dbReference>
<keyword evidence="3 7" id="KW-0808">Transferase</keyword>
<evidence type="ECO:0000256" key="6">
    <source>
        <dbReference type="ARBA" id="ARBA00023136"/>
    </source>
</evidence>
<comment type="pathway">
    <text evidence="7">Protein modification; lipoprotein biosynthesis (diacylglyceryl transfer).</text>
</comment>
<dbReference type="OrthoDB" id="871140at2"/>
<dbReference type="InterPro" id="IPR001640">
    <property type="entry name" value="Lgt"/>
</dbReference>
<dbReference type="Proteomes" id="UP000001627">
    <property type="component" value="Chromosome"/>
</dbReference>